<name>A0AB39VDB7_9FUSO</name>
<evidence type="ECO:0000256" key="1">
    <source>
        <dbReference type="SAM" id="Phobius"/>
    </source>
</evidence>
<protein>
    <submittedName>
        <fullName evidence="2">DUF1003 domain-containing protein</fullName>
    </submittedName>
</protein>
<dbReference type="PANTHER" id="PTHR41386">
    <property type="entry name" value="INTEGRAL MEMBRANE PROTEIN-RELATED"/>
    <property type="match status" value="1"/>
</dbReference>
<feature type="transmembrane region" description="Helical" evidence="1">
    <location>
        <begin position="102"/>
        <end position="125"/>
    </location>
</feature>
<dbReference type="InterPro" id="IPR010406">
    <property type="entry name" value="DUF1003"/>
</dbReference>
<keyword evidence="1" id="KW-1133">Transmembrane helix</keyword>
<dbReference type="Pfam" id="PF06210">
    <property type="entry name" value="DUF1003"/>
    <property type="match status" value="1"/>
</dbReference>
<reference evidence="2" key="1">
    <citation type="submission" date="2024-07" db="EMBL/GenBank/DDBJ databases">
        <authorList>
            <person name="Li X.-J."/>
            <person name="Wang X."/>
        </authorList>
    </citation>
    <scope>NUCLEOTIDE SEQUENCE</scope>
    <source>
        <strain evidence="2">HSP-334</strain>
    </source>
</reference>
<feature type="transmembrane region" description="Helical" evidence="1">
    <location>
        <begin position="76"/>
        <end position="96"/>
    </location>
</feature>
<dbReference type="KEGG" id="lrug:AB8B22_05885"/>
<dbReference type="RefSeq" id="WP_369710422.1">
    <property type="nucleotide sequence ID" value="NZ_CP165644.1"/>
</dbReference>
<dbReference type="EMBL" id="CP165644">
    <property type="protein sequence ID" value="XDU65959.1"/>
    <property type="molecule type" value="Genomic_DNA"/>
</dbReference>
<gene>
    <name evidence="2" type="ORF">AB8B22_05885</name>
</gene>
<sequence length="204" mass="24010">MKRSKKLKTVKTKSKSIENKGISLKQMLKSVDDDLKREEIIHMLLEQKVSKVIKEEKDEKVKISNKISRFIGSKKFINLVIAVVAIWLFINLIFIFNKQFDSYSFVILNAILSFVMLLFCSLIIINQNKSKKLDEKKSLNDYKVNLKNEIVIEDLHYKLDELIKKQNEMAQRVAQLENKKGKNNKKERTFKFIDITETEKEHDS</sequence>
<dbReference type="AlphaFoldDB" id="A0AB39VDB7"/>
<dbReference type="PANTHER" id="PTHR41386:SF1">
    <property type="entry name" value="MEMBRANE PROTEIN"/>
    <property type="match status" value="1"/>
</dbReference>
<evidence type="ECO:0000313" key="2">
    <source>
        <dbReference type="EMBL" id="XDU65959.1"/>
    </source>
</evidence>
<keyword evidence="1" id="KW-0812">Transmembrane</keyword>
<organism evidence="2">
    <name type="scientific">Leptotrichia rugosa</name>
    <dbReference type="NCBI Taxonomy" id="3239302"/>
    <lineage>
        <taxon>Bacteria</taxon>
        <taxon>Fusobacteriati</taxon>
        <taxon>Fusobacteriota</taxon>
        <taxon>Fusobacteriia</taxon>
        <taxon>Fusobacteriales</taxon>
        <taxon>Leptotrichiaceae</taxon>
        <taxon>Leptotrichia</taxon>
    </lineage>
</organism>
<proteinExistence type="predicted"/>
<accession>A0AB39VDB7</accession>
<keyword evidence="1" id="KW-0472">Membrane</keyword>